<dbReference type="InterPro" id="IPR016195">
    <property type="entry name" value="Pol/histidinol_Pase-like"/>
</dbReference>
<feature type="region of interest" description="Disordered" evidence="1">
    <location>
        <begin position="1"/>
        <end position="20"/>
    </location>
</feature>
<dbReference type="EMBL" id="JXAL01000023">
    <property type="protein sequence ID" value="KIL35228.1"/>
    <property type="molecule type" value="Genomic_DNA"/>
</dbReference>
<dbReference type="Gene3D" id="1.10.150.650">
    <property type="match status" value="1"/>
</dbReference>
<comment type="caution">
    <text evidence="3">The sequence shown here is derived from an EMBL/GenBank/DDBJ whole genome shotgun (WGS) entry which is preliminary data.</text>
</comment>
<dbReference type="Gene3D" id="3.20.20.140">
    <property type="entry name" value="Metal-dependent hydrolases"/>
    <property type="match status" value="1"/>
</dbReference>
<gene>
    <name evidence="3" type="ORF">SD71_14340</name>
</gene>
<evidence type="ECO:0000313" key="4">
    <source>
        <dbReference type="Proteomes" id="UP000054526"/>
    </source>
</evidence>
<proteinExistence type="predicted"/>
<accession>A0ABR5A3F5</accession>
<dbReference type="InterPro" id="IPR004013">
    <property type="entry name" value="PHP_dom"/>
</dbReference>
<dbReference type="Proteomes" id="UP000054526">
    <property type="component" value="Unassembled WGS sequence"/>
</dbReference>
<reference evidence="3 4" key="1">
    <citation type="submission" date="2014-12" db="EMBL/GenBank/DDBJ databases">
        <title>Draft genome sequence of Cohnella kolymensis strain B-2846.</title>
        <authorList>
            <person name="Karlyshev A.V."/>
            <person name="Kudryashova E.B."/>
        </authorList>
    </citation>
    <scope>NUCLEOTIDE SEQUENCE [LARGE SCALE GENOMIC DNA]</scope>
    <source>
        <strain evidence="3 4">VKM B-2846</strain>
    </source>
</reference>
<dbReference type="SMART" id="SM00481">
    <property type="entry name" value="POLIIIAc"/>
    <property type="match status" value="1"/>
</dbReference>
<evidence type="ECO:0000259" key="2">
    <source>
        <dbReference type="SMART" id="SM00481"/>
    </source>
</evidence>
<dbReference type="InterPro" id="IPR003141">
    <property type="entry name" value="Pol/His_phosphatase_N"/>
</dbReference>
<dbReference type="RefSeq" id="WP_041064498.1">
    <property type="nucleotide sequence ID" value="NZ_JXAL01000023.1"/>
</dbReference>
<evidence type="ECO:0000313" key="3">
    <source>
        <dbReference type="EMBL" id="KIL35228.1"/>
    </source>
</evidence>
<dbReference type="PANTHER" id="PTHR42924:SF3">
    <property type="entry name" value="POLYMERASE_HISTIDINOL PHOSPHATASE N-TERMINAL DOMAIN-CONTAINING PROTEIN"/>
    <property type="match status" value="1"/>
</dbReference>
<dbReference type="InterPro" id="IPR052018">
    <property type="entry name" value="PHP_domain"/>
</dbReference>
<name>A0ABR5A3F5_9BACL</name>
<protein>
    <submittedName>
        <fullName evidence="3">Metal-dependent phosphoesterase</fullName>
    </submittedName>
</protein>
<feature type="domain" description="Polymerase/histidinol phosphatase N-terminal" evidence="2">
    <location>
        <begin position="5"/>
        <end position="70"/>
    </location>
</feature>
<evidence type="ECO:0000256" key="1">
    <source>
        <dbReference type="SAM" id="MobiDB-lite"/>
    </source>
</evidence>
<sequence>MNNRADLHTHTTASDGMNRPSENVRLAKEAGLSAVAITDHDTVAGIPEALEAGERYGISVVPGVEISTALDGRDIHMLGYGISHQDPLLLSRLSSLRNVRNRRNEQILARLAELGMPVSMAEVEAAAGKSGRGSESVGRPHIAQVLMNKGYASDLRDAFDRFLGEGKPAYVSPPRISPFEAVAWIHEAGGAAVVAHPGLYDNDDLVAALLEAGADGVEAFHSDHDAEQEARYSALADRHSKLVTGGSDFHGAREGVIFHGPIGNKTVDAGVVHKLKRL</sequence>
<dbReference type="CDD" id="cd07438">
    <property type="entry name" value="PHP_HisPPase_AMP"/>
    <property type="match status" value="1"/>
</dbReference>
<dbReference type="Pfam" id="PF02811">
    <property type="entry name" value="PHP"/>
    <property type="match status" value="1"/>
</dbReference>
<organism evidence="3 4">
    <name type="scientific">Cohnella kolymensis</name>
    <dbReference type="NCBI Taxonomy" id="1590652"/>
    <lineage>
        <taxon>Bacteria</taxon>
        <taxon>Bacillati</taxon>
        <taxon>Bacillota</taxon>
        <taxon>Bacilli</taxon>
        <taxon>Bacillales</taxon>
        <taxon>Paenibacillaceae</taxon>
        <taxon>Cohnella</taxon>
    </lineage>
</organism>
<dbReference type="PANTHER" id="PTHR42924">
    <property type="entry name" value="EXONUCLEASE"/>
    <property type="match status" value="1"/>
</dbReference>
<dbReference type="SUPFAM" id="SSF89550">
    <property type="entry name" value="PHP domain-like"/>
    <property type="match status" value="1"/>
</dbReference>
<keyword evidence="4" id="KW-1185">Reference proteome</keyword>